<keyword evidence="2" id="KW-1185">Reference proteome</keyword>
<evidence type="ECO:0000313" key="2">
    <source>
        <dbReference type="Proteomes" id="UP000245699"/>
    </source>
</evidence>
<dbReference type="EMBL" id="MBFT01000138">
    <property type="protein sequence ID" value="PVU96564.1"/>
    <property type="molecule type" value="Genomic_DNA"/>
</dbReference>
<accession>A0A2T9YW87</accession>
<proteinExistence type="predicted"/>
<reference evidence="1 2" key="1">
    <citation type="journal article" date="2018" name="MBio">
        <title>Comparative Genomics Reveals the Core Gene Toolbox for the Fungus-Insect Symbiosis.</title>
        <authorList>
            <person name="Wang Y."/>
            <person name="Stata M."/>
            <person name="Wang W."/>
            <person name="Stajich J.E."/>
            <person name="White M.M."/>
            <person name="Moncalvo J.M."/>
        </authorList>
    </citation>
    <scope>NUCLEOTIDE SEQUENCE [LARGE SCALE GENOMIC DNA]</scope>
    <source>
        <strain evidence="1 2">AUS-77-4</strain>
    </source>
</reference>
<dbReference type="Proteomes" id="UP000245699">
    <property type="component" value="Unassembled WGS sequence"/>
</dbReference>
<evidence type="ECO:0000313" key="1">
    <source>
        <dbReference type="EMBL" id="PVU96564.1"/>
    </source>
</evidence>
<dbReference type="OrthoDB" id="5518345at2759"/>
<organism evidence="1 2">
    <name type="scientific">Furculomyces boomerangus</name>
    <dbReference type="NCBI Taxonomy" id="61424"/>
    <lineage>
        <taxon>Eukaryota</taxon>
        <taxon>Fungi</taxon>
        <taxon>Fungi incertae sedis</taxon>
        <taxon>Zoopagomycota</taxon>
        <taxon>Kickxellomycotina</taxon>
        <taxon>Harpellomycetes</taxon>
        <taxon>Harpellales</taxon>
        <taxon>Harpellaceae</taxon>
        <taxon>Furculomyces</taxon>
    </lineage>
</organism>
<dbReference type="Gene3D" id="3.30.70.80">
    <property type="entry name" value="Peptidase S8 propeptide/proteinase inhibitor I9"/>
    <property type="match status" value="1"/>
</dbReference>
<sequence length="70" mass="7657">MNSYIVVFKNSDSNSIMDSTAKIESMGGIVTDKLPIINGIVVEMSQSLADSLESNQDIKYIEKNSEVSIN</sequence>
<dbReference type="SUPFAM" id="SSF54897">
    <property type="entry name" value="Protease propeptides/inhibitors"/>
    <property type="match status" value="1"/>
</dbReference>
<protein>
    <submittedName>
        <fullName evidence="1">Uncharacterized protein</fullName>
    </submittedName>
</protein>
<gene>
    <name evidence="1" type="ORF">BB559_002338</name>
</gene>
<comment type="caution">
    <text evidence="1">The sequence shown here is derived from an EMBL/GenBank/DDBJ whole genome shotgun (WGS) entry which is preliminary data.</text>
</comment>
<name>A0A2T9YW87_9FUNG</name>
<dbReference type="InterPro" id="IPR037045">
    <property type="entry name" value="S8pro/Inhibitor_I9_sf"/>
</dbReference>
<dbReference type="AlphaFoldDB" id="A0A2T9YW87"/>